<evidence type="ECO:0000313" key="9">
    <source>
        <dbReference type="EMBL" id="CAD9672226.1"/>
    </source>
</evidence>
<feature type="binding site" evidence="4">
    <location>
        <position position="247"/>
    </location>
    <ligand>
        <name>Zn(2+)</name>
        <dbReference type="ChEBI" id="CHEBI:29105"/>
    </ligand>
</feature>
<dbReference type="PANTHER" id="PTHR12670">
    <property type="entry name" value="CERAMIDASE"/>
    <property type="match status" value="1"/>
</dbReference>
<evidence type="ECO:0000256" key="3">
    <source>
        <dbReference type="PIRSR" id="PIRSR606823-1"/>
    </source>
</evidence>
<feature type="transmembrane region" description="Helical" evidence="6">
    <location>
        <begin position="708"/>
        <end position="725"/>
    </location>
</feature>
<keyword evidence="6" id="KW-0812">Transmembrane</keyword>
<dbReference type="Pfam" id="PF04734">
    <property type="entry name" value="Ceramidase_alk"/>
    <property type="match status" value="1"/>
</dbReference>
<comment type="catalytic activity">
    <reaction evidence="5">
        <text>an N-acylsphing-4-enine + H2O = sphing-4-enine + a fatty acid</text>
        <dbReference type="Rhea" id="RHEA:20856"/>
        <dbReference type="ChEBI" id="CHEBI:15377"/>
        <dbReference type="ChEBI" id="CHEBI:28868"/>
        <dbReference type="ChEBI" id="CHEBI:52639"/>
        <dbReference type="ChEBI" id="CHEBI:57756"/>
        <dbReference type="EC" id="3.5.1.23"/>
    </reaction>
</comment>
<organism evidence="9">
    <name type="scientific">Mucochytrium quahogii</name>
    <dbReference type="NCBI Taxonomy" id="96639"/>
    <lineage>
        <taxon>Eukaryota</taxon>
        <taxon>Sar</taxon>
        <taxon>Stramenopiles</taxon>
        <taxon>Bigyra</taxon>
        <taxon>Labyrinthulomycetes</taxon>
        <taxon>Thraustochytrida</taxon>
        <taxon>Thraustochytriidae</taxon>
        <taxon>Mucochytrium</taxon>
    </lineage>
</organism>
<evidence type="ECO:0000256" key="5">
    <source>
        <dbReference type="RuleBase" id="RU366019"/>
    </source>
</evidence>
<gene>
    <name evidence="9" type="ORF">QSP1433_LOCUS3864</name>
</gene>
<name>A0A7S2W7M7_9STRA</name>
<keyword evidence="5" id="KW-0443">Lipid metabolism</keyword>
<dbReference type="AlphaFoldDB" id="A0A7S2W7M7"/>
<evidence type="ECO:0000256" key="2">
    <source>
        <dbReference type="ARBA" id="ARBA00022801"/>
    </source>
</evidence>
<dbReference type="GO" id="GO:0042759">
    <property type="term" value="P:long-chain fatty acid biosynthetic process"/>
    <property type="evidence" value="ECO:0007669"/>
    <property type="project" value="TreeGrafter"/>
</dbReference>
<dbReference type="Gene3D" id="2.60.40.2300">
    <property type="entry name" value="Neutral/alkaline non-lysosomal ceramidase, C-terminal domain"/>
    <property type="match status" value="1"/>
</dbReference>
<dbReference type="GO" id="GO:0046514">
    <property type="term" value="P:ceramide catabolic process"/>
    <property type="evidence" value="ECO:0007669"/>
    <property type="project" value="InterPro"/>
</dbReference>
<protein>
    <recommendedName>
        <fullName evidence="5">Neutral ceramidase</fullName>
        <ecNumber evidence="5">3.5.1.23</ecNumber>
    </recommendedName>
</protein>
<keyword evidence="6" id="KW-0472">Membrane</keyword>
<dbReference type="InterPro" id="IPR006823">
    <property type="entry name" value="Ceramidase_alk"/>
</dbReference>
<comment type="similarity">
    <text evidence="1 5">Belongs to the neutral ceramidase family.</text>
</comment>
<proteinExistence type="inferred from homology"/>
<dbReference type="Pfam" id="PF17048">
    <property type="entry name" value="Ceramidse_alk_C"/>
    <property type="match status" value="1"/>
</dbReference>
<dbReference type="GO" id="GO:0005576">
    <property type="term" value="C:extracellular region"/>
    <property type="evidence" value="ECO:0007669"/>
    <property type="project" value="TreeGrafter"/>
</dbReference>
<dbReference type="InterPro" id="IPR038445">
    <property type="entry name" value="NCDase_C_sf"/>
</dbReference>
<dbReference type="InterPro" id="IPR031331">
    <property type="entry name" value="NEUT/ALK_ceramidase_C"/>
</dbReference>
<feature type="domain" description="Neutral/alkaline non-lysosomal ceramidase N-terminal" evidence="7">
    <location>
        <begin position="47"/>
        <end position="523"/>
    </location>
</feature>
<accession>A0A7S2W7M7</accession>
<dbReference type="GO" id="GO:0046872">
    <property type="term" value="F:metal ion binding"/>
    <property type="evidence" value="ECO:0007669"/>
    <property type="project" value="UniProtKB-KW"/>
</dbReference>
<reference evidence="9" key="1">
    <citation type="submission" date="2021-01" db="EMBL/GenBank/DDBJ databases">
        <authorList>
            <person name="Corre E."/>
            <person name="Pelletier E."/>
            <person name="Niang G."/>
            <person name="Scheremetjew M."/>
            <person name="Finn R."/>
            <person name="Kale V."/>
            <person name="Holt S."/>
            <person name="Cochrane G."/>
            <person name="Meng A."/>
            <person name="Brown T."/>
            <person name="Cohen L."/>
        </authorList>
    </citation>
    <scope>NUCLEOTIDE SEQUENCE</scope>
    <source>
        <strain evidence="9">NY070348D</strain>
    </source>
</reference>
<dbReference type="InterPro" id="IPR031329">
    <property type="entry name" value="NEUT/ALK_ceramidase_N"/>
</dbReference>
<feature type="domain" description="Neutral/alkaline non-lysosomal ceramidase C-terminal" evidence="8">
    <location>
        <begin position="551"/>
        <end position="686"/>
    </location>
</feature>
<dbReference type="EMBL" id="HBHK01006389">
    <property type="protein sequence ID" value="CAD9672226.1"/>
    <property type="molecule type" value="Transcribed_RNA"/>
</dbReference>
<keyword evidence="4" id="KW-0479">Metal-binding</keyword>
<dbReference type="GO" id="GO:0046512">
    <property type="term" value="P:sphingosine biosynthetic process"/>
    <property type="evidence" value="ECO:0007669"/>
    <property type="project" value="TreeGrafter"/>
</dbReference>
<sequence length="741" mass="83014">MTSVRYAYVKPILSCVLCLCKVVLGMKLWCLFCMLGVVVARNGGDVYHVGTSKVDITGPVAHNVMFGYAEFMQRSTGLLNRLFARAYVIERDGDKVAIVHCDLHSIPLQLHEMVLERLQEEIGDEFDNDNVVIHGQHTHSAPGGLHSFHLYTITSGFTPLHFQHVLDGIVRSIKATNSQLFERKLYVGGVDILNCSVNRSPDAYNNNPEEERAQYEHNRNTRMSVIKITAAENPDDIVSVMTFFAVHTTSLPKQNTMISSDNKGYAEWLMEKERGQHFTASFFQTDAGDISPNTVDNMDGTFTGVNGDDFIKSAQAIGKCQADSVEGLLGPHESSIWTAVQGSIFARKVYFDFSKYKVDESRKTCPAVSGLNMAAGTEDGRGFFFIHEGHLRTKNNPLLEFLGRAIAPSPLPDQVKMCHEPKTPLFVTGVTDPPMTPQVLPIQAILIGNIGITALPFEVTTMAGRRIRESLVKSIKDRVLQEALVLGVSNAYSGYLTTKEEYQMQHYEGASTHFGPHQLAAVQDMVVRLVSDSKVEQENGKVYTSSQGAHVFTSIGHTLLDSSTMVPFWVRPGDTYLDVTRTQFRKHEVASSQFWCTRPMNSQLLVGSFCNVQKKTRGSWETVYNDHDWNVRFFWRSKYLIFGLCTCQWVIPPDATPQSYRIEMQGLAQEGTAQSEYSGHSSEFQVLALESDTVPNLSPEYHFGFPDLLKLPSLILLVSIVYLFIRRRFRGKENTLKPKSI</sequence>
<evidence type="ECO:0000256" key="1">
    <source>
        <dbReference type="ARBA" id="ARBA00009835"/>
    </source>
</evidence>
<keyword evidence="4" id="KW-0862">Zinc</keyword>
<feature type="binding site" evidence="4">
    <location>
        <position position="495"/>
    </location>
    <ligand>
        <name>Zn(2+)</name>
        <dbReference type="ChEBI" id="CHEBI:29105"/>
    </ligand>
</feature>
<feature type="binding site" evidence="4">
    <location>
        <position position="458"/>
    </location>
    <ligand>
        <name>Zn(2+)</name>
        <dbReference type="ChEBI" id="CHEBI:29105"/>
    </ligand>
</feature>
<dbReference type="GO" id="GO:0016020">
    <property type="term" value="C:membrane"/>
    <property type="evidence" value="ECO:0007669"/>
    <property type="project" value="GOC"/>
</dbReference>
<keyword evidence="5" id="KW-0746">Sphingolipid metabolism</keyword>
<feature type="binding site" evidence="4">
    <location>
        <position position="137"/>
    </location>
    <ligand>
        <name>Zn(2+)</name>
        <dbReference type="ChEBI" id="CHEBI:29105"/>
    </ligand>
</feature>
<dbReference type="GO" id="GO:0017040">
    <property type="term" value="F:N-acylsphingosine amidohydrolase activity"/>
    <property type="evidence" value="ECO:0007669"/>
    <property type="project" value="UniProtKB-UniRule"/>
</dbReference>
<evidence type="ECO:0000259" key="8">
    <source>
        <dbReference type="Pfam" id="PF17048"/>
    </source>
</evidence>
<keyword evidence="6" id="KW-1133">Transmembrane helix</keyword>
<keyword evidence="2 5" id="KW-0378">Hydrolase</keyword>
<evidence type="ECO:0000256" key="6">
    <source>
        <dbReference type="SAM" id="Phobius"/>
    </source>
</evidence>
<dbReference type="PANTHER" id="PTHR12670:SF1">
    <property type="entry name" value="NEUTRAL CERAMIDASE"/>
    <property type="match status" value="1"/>
</dbReference>
<evidence type="ECO:0000256" key="4">
    <source>
        <dbReference type="PIRSR" id="PIRSR606823-2"/>
    </source>
</evidence>
<dbReference type="EC" id="3.5.1.23" evidence="5"/>
<evidence type="ECO:0000259" key="7">
    <source>
        <dbReference type="Pfam" id="PF04734"/>
    </source>
</evidence>
<comment type="cofactor">
    <cofactor evidence="4">
        <name>Zn(2+)</name>
        <dbReference type="ChEBI" id="CHEBI:29105"/>
    </cofactor>
    <text evidence="4">Binds 1 zinc ion per subunit.</text>
</comment>
<feature type="active site" description="Nucleophile" evidence="3">
    <location>
        <position position="291"/>
    </location>
</feature>